<evidence type="ECO:0000256" key="6">
    <source>
        <dbReference type="HAMAP-Rule" id="MF_02207"/>
    </source>
</evidence>
<dbReference type="AlphaFoldDB" id="F0T2A0"/>
<dbReference type="STRING" id="645991.Sgly_3265"/>
<dbReference type="SUPFAM" id="SSF53067">
    <property type="entry name" value="Actin-like ATPase domain"/>
    <property type="match status" value="2"/>
</dbReference>
<dbReference type="GO" id="GO:0005524">
    <property type="term" value="F:ATP binding"/>
    <property type="evidence" value="ECO:0007669"/>
    <property type="project" value="UniProtKB-KW"/>
</dbReference>
<evidence type="ECO:0000256" key="2">
    <source>
        <dbReference type="ARBA" id="ARBA00022741"/>
    </source>
</evidence>
<dbReference type="KEGG" id="sgy:Sgly_3265"/>
<dbReference type="InterPro" id="IPR043129">
    <property type="entry name" value="ATPase_NBD"/>
</dbReference>
<dbReference type="Pfam" id="PF06723">
    <property type="entry name" value="MreB_Mbl"/>
    <property type="match status" value="1"/>
</dbReference>
<dbReference type="HOGENOM" id="CLU_052037_0_0_9"/>
<dbReference type="Proteomes" id="UP000007488">
    <property type="component" value="Chromosome"/>
</dbReference>
<feature type="binding site" evidence="6">
    <location>
        <begin position="171"/>
        <end position="173"/>
    </location>
    <ligand>
        <name>ATP</name>
        <dbReference type="ChEBI" id="CHEBI:30616"/>
    </ligand>
</feature>
<dbReference type="Gene3D" id="3.30.420.40">
    <property type="match status" value="2"/>
</dbReference>
<dbReference type="NCBIfam" id="NF010539">
    <property type="entry name" value="PRK13927.1"/>
    <property type="match status" value="1"/>
</dbReference>
<proteinExistence type="inferred from homology"/>
<dbReference type="PRINTS" id="PR01652">
    <property type="entry name" value="SHAPEPROTEIN"/>
</dbReference>
<keyword evidence="1 6" id="KW-0963">Cytoplasm</keyword>
<evidence type="ECO:0000313" key="8">
    <source>
        <dbReference type="Proteomes" id="UP000007488"/>
    </source>
</evidence>
<dbReference type="GO" id="GO:0008360">
    <property type="term" value="P:regulation of cell shape"/>
    <property type="evidence" value="ECO:0007669"/>
    <property type="project" value="UniProtKB-UniRule"/>
</dbReference>
<keyword evidence="4 6" id="KW-0133">Cell shape</keyword>
<dbReference type="InterPro" id="IPR056546">
    <property type="entry name" value="MreB_MamK-like"/>
</dbReference>
<comment type="caution">
    <text evidence="6">Lacks conserved residue(s) required for the propagation of feature annotation.</text>
</comment>
<dbReference type="PANTHER" id="PTHR42749:SF1">
    <property type="entry name" value="CELL SHAPE-DETERMINING PROTEIN MREB"/>
    <property type="match status" value="1"/>
</dbReference>
<evidence type="ECO:0000313" key="7">
    <source>
        <dbReference type="EMBL" id="ADY57528.1"/>
    </source>
</evidence>
<feature type="binding site" evidence="6">
    <location>
        <begin position="219"/>
        <end position="222"/>
    </location>
    <ligand>
        <name>ATP</name>
        <dbReference type="ChEBI" id="CHEBI:30616"/>
    </ligand>
</feature>
<sequence length="344" mass="36697">MRSLFGCMRKGYHFMFGMDLGIDLGTATILVYVRGKGVVLNEPSVVAIDKNTGRKIAVGEEARKMLGRTPGNIIAIRPMRDGVIADYETTEMMLKYLLKKAGIKIIPFVKNRVVVCIPSGVTEVEERAVKQAAFKAGAGKVKVVEEPYAAALGAGLDIYGPEGNMVVDIGGGTTDVAVLSLGGIVVKKSIRVGGDKLDEAIIRYIRKEHNLMIGERTAENIKIKVGSAVPEGKEEEEAAVEVKGRDLVTGLPKTVVVHSKDTYQAMEEGIEAIVSAVKDVLERTPPELSADILNKGIVMTGGGSMINGLDSRISRETGLAVTLADDPISCVALGTGKVLKTSFR</sequence>
<dbReference type="HAMAP" id="MF_02207">
    <property type="entry name" value="MreB"/>
    <property type="match status" value="1"/>
</dbReference>
<evidence type="ECO:0000256" key="3">
    <source>
        <dbReference type="ARBA" id="ARBA00022840"/>
    </source>
</evidence>
<keyword evidence="3 6" id="KW-0067">ATP-binding</keyword>
<evidence type="ECO:0000256" key="5">
    <source>
        <dbReference type="ARBA" id="ARBA00023458"/>
    </source>
</evidence>
<dbReference type="EMBL" id="CP002547">
    <property type="protein sequence ID" value="ADY57528.1"/>
    <property type="molecule type" value="Genomic_DNA"/>
</dbReference>
<organism evidence="7 8">
    <name type="scientific">Syntrophobotulus glycolicus (strain DSM 8271 / FlGlyR)</name>
    <dbReference type="NCBI Taxonomy" id="645991"/>
    <lineage>
        <taxon>Bacteria</taxon>
        <taxon>Bacillati</taxon>
        <taxon>Bacillota</taxon>
        <taxon>Clostridia</taxon>
        <taxon>Eubacteriales</taxon>
        <taxon>Desulfitobacteriaceae</taxon>
        <taxon>Syntrophobotulus</taxon>
    </lineage>
</organism>
<comment type="subcellular location">
    <subcellularLocation>
        <location evidence="6">Cytoplasm</location>
    </subcellularLocation>
    <text evidence="6">Membrane-associated.</text>
</comment>
<evidence type="ECO:0000256" key="1">
    <source>
        <dbReference type="ARBA" id="ARBA00022490"/>
    </source>
</evidence>
<dbReference type="InterPro" id="IPR004753">
    <property type="entry name" value="MreB"/>
</dbReference>
<comment type="subunit">
    <text evidence="6">Forms polymers.</text>
</comment>
<dbReference type="NCBIfam" id="TIGR00904">
    <property type="entry name" value="mreB"/>
    <property type="match status" value="1"/>
</dbReference>
<keyword evidence="8" id="KW-1185">Reference proteome</keyword>
<dbReference type="PANTHER" id="PTHR42749">
    <property type="entry name" value="CELL SHAPE-DETERMINING PROTEIN MREB"/>
    <property type="match status" value="1"/>
</dbReference>
<accession>F0T2A0</accession>
<gene>
    <name evidence="6" type="primary">mreB</name>
    <name evidence="7" type="ordered locus">Sgly_3265</name>
</gene>
<evidence type="ECO:0000256" key="4">
    <source>
        <dbReference type="ARBA" id="ARBA00022960"/>
    </source>
</evidence>
<dbReference type="GO" id="GO:0000902">
    <property type="term" value="P:cell morphogenesis"/>
    <property type="evidence" value="ECO:0007669"/>
    <property type="project" value="InterPro"/>
</dbReference>
<comment type="function">
    <text evidence="6">Forms membrane-associated dynamic filaments that are essential for cell shape determination. Acts by regulating cell wall synthesis and cell elongation, and thus cell shape. A feedback loop between cell geometry and MreB localization may maintain elongated cell shape by targeting cell wall growth to regions of negative cell wall curvature.</text>
</comment>
<reference evidence="7 8" key="1">
    <citation type="journal article" date="2011" name="Stand. Genomic Sci.">
        <title>Complete genome sequence of Syntrophobotulus glycolicus type strain (FlGlyR).</title>
        <authorList>
            <person name="Han C."/>
            <person name="Mwirichia R."/>
            <person name="Chertkov O."/>
            <person name="Held B."/>
            <person name="Lapidus A."/>
            <person name="Nolan M."/>
            <person name="Lucas S."/>
            <person name="Hammon N."/>
            <person name="Deshpande S."/>
            <person name="Cheng J.F."/>
            <person name="Tapia R."/>
            <person name="Goodwin L."/>
            <person name="Pitluck S."/>
            <person name="Huntemann M."/>
            <person name="Liolios K."/>
            <person name="Ivanova N."/>
            <person name="Pagani I."/>
            <person name="Mavromatis K."/>
            <person name="Ovchinikova G."/>
            <person name="Pati A."/>
            <person name="Chen A."/>
            <person name="Palaniappan K."/>
            <person name="Land M."/>
            <person name="Hauser L."/>
            <person name="Brambilla E.M."/>
            <person name="Rohde M."/>
            <person name="Spring S."/>
            <person name="Sikorski J."/>
            <person name="Goker M."/>
            <person name="Woyke T."/>
            <person name="Bristow J."/>
            <person name="Eisen J.A."/>
            <person name="Markowitz V."/>
            <person name="Hugenholtz P."/>
            <person name="Kyrpides N.C."/>
            <person name="Klenk H.P."/>
            <person name="Detter J.C."/>
        </authorList>
    </citation>
    <scope>NUCLEOTIDE SEQUENCE [LARGE SCALE GENOMIC DNA]</scope>
    <source>
        <strain evidence="8">DSM 8271 / FlGlyR</strain>
    </source>
</reference>
<dbReference type="eggNOG" id="COG1077">
    <property type="taxonomic scope" value="Bacteria"/>
</dbReference>
<protein>
    <recommendedName>
        <fullName evidence="6">Cell shape-determining protein MreB</fullName>
    </recommendedName>
</protein>
<keyword evidence="2 6" id="KW-0547">Nucleotide-binding</keyword>
<name>F0T2A0_SYNGF</name>
<dbReference type="CDD" id="cd10225">
    <property type="entry name" value="ASKHA_NBD_MreB-like"/>
    <property type="match status" value="1"/>
</dbReference>
<comment type="similarity">
    <text evidence="5 6">Belongs to the FtsA/MreB family.</text>
</comment>
<reference evidence="8" key="2">
    <citation type="submission" date="2011-02" db="EMBL/GenBank/DDBJ databases">
        <title>The complete genome of Syntrophobotulus glycolicus DSM 8271.</title>
        <authorList>
            <person name="Lucas S."/>
            <person name="Copeland A."/>
            <person name="Lapidus A."/>
            <person name="Bruce D."/>
            <person name="Goodwin L."/>
            <person name="Pitluck S."/>
            <person name="Kyrpides N."/>
            <person name="Mavromatis K."/>
            <person name="Pagani I."/>
            <person name="Ivanova N."/>
            <person name="Mikhailova N."/>
            <person name="Chertkov O."/>
            <person name="Held B."/>
            <person name="Detter J.C."/>
            <person name="Tapia R."/>
            <person name="Han C."/>
            <person name="Land M."/>
            <person name="Hauser L."/>
            <person name="Markowitz V."/>
            <person name="Cheng J.-F."/>
            <person name="Hugenholtz P."/>
            <person name="Woyke T."/>
            <person name="Wu D."/>
            <person name="Spring S."/>
            <person name="Schroeder M."/>
            <person name="Brambilla E."/>
            <person name="Klenk H.-P."/>
            <person name="Eisen J.A."/>
        </authorList>
    </citation>
    <scope>NUCLEOTIDE SEQUENCE [LARGE SCALE GENOMIC DNA]</scope>
    <source>
        <strain evidence="8">DSM 8271 / FlGlyR</strain>
    </source>
</reference>
<dbReference type="GO" id="GO:0005737">
    <property type="term" value="C:cytoplasm"/>
    <property type="evidence" value="ECO:0007669"/>
    <property type="project" value="UniProtKB-SubCell"/>
</dbReference>